<evidence type="ECO:0000313" key="1">
    <source>
        <dbReference type="EMBL" id="TNN42298.1"/>
    </source>
</evidence>
<reference evidence="1 2" key="1">
    <citation type="submission" date="2019-03" db="EMBL/GenBank/DDBJ databases">
        <title>First draft genome of Liparis tanakae, snailfish: a comprehensive survey of snailfish specific genes.</title>
        <authorList>
            <person name="Kim W."/>
            <person name="Song I."/>
            <person name="Jeong J.-H."/>
            <person name="Kim D."/>
            <person name="Kim S."/>
            <person name="Ryu S."/>
            <person name="Song J.Y."/>
            <person name="Lee S.K."/>
        </authorList>
    </citation>
    <scope>NUCLEOTIDE SEQUENCE [LARGE SCALE GENOMIC DNA]</scope>
    <source>
        <tissue evidence="1">Muscle</tissue>
    </source>
</reference>
<dbReference type="EMBL" id="SRLO01001047">
    <property type="protein sequence ID" value="TNN42298.1"/>
    <property type="molecule type" value="Genomic_DNA"/>
</dbReference>
<gene>
    <name evidence="1" type="ORF">EYF80_047536</name>
</gene>
<proteinExistence type="predicted"/>
<organism evidence="1 2">
    <name type="scientific">Liparis tanakae</name>
    <name type="common">Tanaka's snailfish</name>
    <dbReference type="NCBI Taxonomy" id="230148"/>
    <lineage>
        <taxon>Eukaryota</taxon>
        <taxon>Metazoa</taxon>
        <taxon>Chordata</taxon>
        <taxon>Craniata</taxon>
        <taxon>Vertebrata</taxon>
        <taxon>Euteleostomi</taxon>
        <taxon>Actinopterygii</taxon>
        <taxon>Neopterygii</taxon>
        <taxon>Teleostei</taxon>
        <taxon>Neoteleostei</taxon>
        <taxon>Acanthomorphata</taxon>
        <taxon>Eupercaria</taxon>
        <taxon>Perciformes</taxon>
        <taxon>Cottioidei</taxon>
        <taxon>Cottales</taxon>
        <taxon>Liparidae</taxon>
        <taxon>Liparis</taxon>
    </lineage>
</organism>
<name>A0A4Z2FMD9_9TELE</name>
<accession>A0A4Z2FMD9</accession>
<dbReference type="AlphaFoldDB" id="A0A4Z2FMD9"/>
<dbReference type="Proteomes" id="UP000314294">
    <property type="component" value="Unassembled WGS sequence"/>
</dbReference>
<keyword evidence="2" id="KW-1185">Reference proteome</keyword>
<sequence>MTASASSQTFRAPSAALVNRLAADNGARPRATSSRLVAVRGGASSEWAALRYYDGLGAAFEGPHGI</sequence>
<evidence type="ECO:0000313" key="2">
    <source>
        <dbReference type="Proteomes" id="UP000314294"/>
    </source>
</evidence>
<protein>
    <submittedName>
        <fullName evidence="1">Uncharacterized protein</fullName>
    </submittedName>
</protein>
<comment type="caution">
    <text evidence="1">The sequence shown here is derived from an EMBL/GenBank/DDBJ whole genome shotgun (WGS) entry which is preliminary data.</text>
</comment>